<proteinExistence type="predicted"/>
<keyword evidence="2" id="KW-1185">Reference proteome</keyword>
<evidence type="ECO:0000313" key="1">
    <source>
        <dbReference type="EMBL" id="ELR69182.1"/>
    </source>
</evidence>
<dbReference type="STRING" id="1237149.C900_05378"/>
<reference evidence="1 2" key="1">
    <citation type="submission" date="2012-12" db="EMBL/GenBank/DDBJ databases">
        <title>Genome assembly of Fulvivirga imtechensis AK7.</title>
        <authorList>
            <person name="Nupur N."/>
            <person name="Khatri I."/>
            <person name="Kumar R."/>
            <person name="Subramanian S."/>
            <person name="Pinnaka A."/>
        </authorList>
    </citation>
    <scope>NUCLEOTIDE SEQUENCE [LARGE SCALE GENOMIC DNA]</scope>
    <source>
        <strain evidence="1 2">AK7</strain>
    </source>
</reference>
<evidence type="ECO:0000313" key="2">
    <source>
        <dbReference type="Proteomes" id="UP000011135"/>
    </source>
</evidence>
<gene>
    <name evidence="1" type="ORF">C900_05378</name>
</gene>
<comment type="caution">
    <text evidence="1">The sequence shown here is derived from an EMBL/GenBank/DDBJ whole genome shotgun (WGS) entry which is preliminary data.</text>
</comment>
<name>L8JP69_9BACT</name>
<protein>
    <submittedName>
        <fullName evidence="1">Uncharacterized protein</fullName>
    </submittedName>
</protein>
<organism evidence="1 2">
    <name type="scientific">Fulvivirga imtechensis AK7</name>
    <dbReference type="NCBI Taxonomy" id="1237149"/>
    <lineage>
        <taxon>Bacteria</taxon>
        <taxon>Pseudomonadati</taxon>
        <taxon>Bacteroidota</taxon>
        <taxon>Cytophagia</taxon>
        <taxon>Cytophagales</taxon>
        <taxon>Fulvivirgaceae</taxon>
        <taxon>Fulvivirga</taxon>
    </lineage>
</organism>
<dbReference type="AlphaFoldDB" id="L8JP69"/>
<accession>L8JP69</accession>
<dbReference type="EMBL" id="AMZN01000082">
    <property type="protein sequence ID" value="ELR69182.1"/>
    <property type="molecule type" value="Genomic_DNA"/>
</dbReference>
<sequence length="70" mass="8012">MTDMRTKAHRGQVAESAITLLRTGISKVNKHLILGAYEIVEADDFSWDDLDALYLEWEDLVDEANDILFE</sequence>
<dbReference type="Proteomes" id="UP000011135">
    <property type="component" value="Unassembled WGS sequence"/>
</dbReference>